<dbReference type="SUPFAM" id="SSF103642">
    <property type="entry name" value="Sec-C motif"/>
    <property type="match status" value="1"/>
</dbReference>
<dbReference type="InterPro" id="IPR004027">
    <property type="entry name" value="SEC_C_motif"/>
</dbReference>
<accession>A0AAP6RK55</accession>
<dbReference type="Proteomes" id="UP000429730">
    <property type="component" value="Unassembled WGS sequence"/>
</dbReference>
<name>A0AAP6RK55_ENTFL</name>
<organism evidence="1 2">
    <name type="scientific">Enterococcus faecalis</name>
    <name type="common">Streptococcus faecalis</name>
    <dbReference type="NCBI Taxonomy" id="1351"/>
    <lineage>
        <taxon>Bacteria</taxon>
        <taxon>Bacillati</taxon>
        <taxon>Bacillota</taxon>
        <taxon>Bacilli</taxon>
        <taxon>Lactobacillales</taxon>
        <taxon>Enterococcaceae</taxon>
        <taxon>Enterococcus</taxon>
    </lineage>
</organism>
<dbReference type="Gene3D" id="3.10.450.50">
    <property type="match status" value="1"/>
</dbReference>
<gene>
    <name evidence="1" type="ORF">GTI81_16950</name>
</gene>
<dbReference type="Pfam" id="PF02810">
    <property type="entry name" value="SEC-C"/>
    <property type="match status" value="1"/>
</dbReference>
<dbReference type="AlphaFoldDB" id="A0AAP6RK55"/>
<sequence>MVDNKFITCSTCGTTINLRIQLGYFNIPFHVNCPNCDILINGKVILEDAENYYIKLDNACEIDEYENEFYSVELSAEFPTRKIKKKTMGLDNVELSPFIRAHNFYNDILLSKNSTKNAMFFSNYYKKHWSDLKINYNLFWNNQLRLLKQKINKELSKYPHIGVTEVRNMLDACMALHQMLIATTGISVIVGANSISRYISLANLMLEDKSKLPKYNEYSIKIESKLDNIEKKAFKLIESFAKIYDQLIPVVSLRYADKMNNVDMDKYGIMTANFEELTTFYAQSYEWILENVDIVIALNNIEVRGDYQKCENGKSYDEYLKVFKGKKLEWMNNDEPFSIPVISLKNKLRNAIQHFDSEIDYTTQIIKFHDRENVEKLYLMEFASLCIDNFSVVIYILELVYNLRRNNLILSGCIPHLNVKTNIGSKHSVKKKKIGRNDPCYCGSGKKYKKCCLNS</sequence>
<proteinExistence type="predicted"/>
<protein>
    <submittedName>
        <fullName evidence="1">Zinc chelation protein SecC</fullName>
    </submittedName>
</protein>
<reference evidence="1 2" key="1">
    <citation type="submission" date="2019-04" db="EMBL/GenBank/DDBJ databases">
        <title>Step-wise assembly of the neonatal virome modulated by breast feeding.</title>
        <authorList>
            <person name="Liang G."/>
            <person name="Bushman F."/>
        </authorList>
    </citation>
    <scope>NUCLEOTIDE SEQUENCE [LARGE SCALE GENOMIC DNA]</scope>
    <source>
        <strain evidence="1 2">E3754</strain>
    </source>
</reference>
<comment type="caution">
    <text evidence="1">The sequence shown here is derived from an EMBL/GenBank/DDBJ whole genome shotgun (WGS) entry which is preliminary data.</text>
</comment>
<dbReference type="EMBL" id="WVTJ01000141">
    <property type="protein sequence ID" value="MXS54353.1"/>
    <property type="molecule type" value="Genomic_DNA"/>
</dbReference>
<evidence type="ECO:0000313" key="2">
    <source>
        <dbReference type="Proteomes" id="UP000429730"/>
    </source>
</evidence>
<evidence type="ECO:0000313" key="1">
    <source>
        <dbReference type="EMBL" id="MXS54353.1"/>
    </source>
</evidence>
<dbReference type="RefSeq" id="WP_002385576.1">
    <property type="nucleotide sequence ID" value="NZ_CABGUS010000017.1"/>
</dbReference>